<dbReference type="AlphaFoldDB" id="B8ACJ5"/>
<keyword evidence="2" id="KW-0812">Transmembrane</keyword>
<evidence type="ECO:0000256" key="1">
    <source>
        <dbReference type="SAM" id="MobiDB-lite"/>
    </source>
</evidence>
<reference evidence="3 4" key="1">
    <citation type="journal article" date="2005" name="PLoS Biol.">
        <title>The genomes of Oryza sativa: a history of duplications.</title>
        <authorList>
            <person name="Yu J."/>
            <person name="Wang J."/>
            <person name="Lin W."/>
            <person name="Li S."/>
            <person name="Li H."/>
            <person name="Zhou J."/>
            <person name="Ni P."/>
            <person name="Dong W."/>
            <person name="Hu S."/>
            <person name="Zeng C."/>
            <person name="Zhang J."/>
            <person name="Zhang Y."/>
            <person name="Li R."/>
            <person name="Xu Z."/>
            <person name="Li S."/>
            <person name="Li X."/>
            <person name="Zheng H."/>
            <person name="Cong L."/>
            <person name="Lin L."/>
            <person name="Yin J."/>
            <person name="Geng J."/>
            <person name="Li G."/>
            <person name="Shi J."/>
            <person name="Liu J."/>
            <person name="Lv H."/>
            <person name="Li J."/>
            <person name="Wang J."/>
            <person name="Deng Y."/>
            <person name="Ran L."/>
            <person name="Shi X."/>
            <person name="Wang X."/>
            <person name="Wu Q."/>
            <person name="Li C."/>
            <person name="Ren X."/>
            <person name="Wang J."/>
            <person name="Wang X."/>
            <person name="Li D."/>
            <person name="Liu D."/>
            <person name="Zhang X."/>
            <person name="Ji Z."/>
            <person name="Zhao W."/>
            <person name="Sun Y."/>
            <person name="Zhang Z."/>
            <person name="Bao J."/>
            <person name="Han Y."/>
            <person name="Dong L."/>
            <person name="Ji J."/>
            <person name="Chen P."/>
            <person name="Wu S."/>
            <person name="Liu J."/>
            <person name="Xiao Y."/>
            <person name="Bu D."/>
            <person name="Tan J."/>
            <person name="Yang L."/>
            <person name="Ye C."/>
            <person name="Zhang J."/>
            <person name="Xu J."/>
            <person name="Zhou Y."/>
            <person name="Yu Y."/>
            <person name="Zhang B."/>
            <person name="Zhuang S."/>
            <person name="Wei H."/>
            <person name="Liu B."/>
            <person name="Lei M."/>
            <person name="Yu H."/>
            <person name="Li Y."/>
            <person name="Xu H."/>
            <person name="Wei S."/>
            <person name="He X."/>
            <person name="Fang L."/>
            <person name="Zhang Z."/>
            <person name="Zhang Y."/>
            <person name="Huang X."/>
            <person name="Su Z."/>
            <person name="Tong W."/>
            <person name="Li J."/>
            <person name="Tong Z."/>
            <person name="Li S."/>
            <person name="Ye J."/>
            <person name="Wang L."/>
            <person name="Fang L."/>
            <person name="Lei T."/>
            <person name="Chen C."/>
            <person name="Chen H."/>
            <person name="Xu Z."/>
            <person name="Li H."/>
            <person name="Huang H."/>
            <person name="Zhang F."/>
            <person name="Xu H."/>
            <person name="Li N."/>
            <person name="Zhao C."/>
            <person name="Li S."/>
            <person name="Dong L."/>
            <person name="Huang Y."/>
            <person name="Li L."/>
            <person name="Xi Y."/>
            <person name="Qi Q."/>
            <person name="Li W."/>
            <person name="Zhang B."/>
            <person name="Hu W."/>
            <person name="Zhang Y."/>
            <person name="Tian X."/>
            <person name="Jiao Y."/>
            <person name="Liang X."/>
            <person name="Jin J."/>
            <person name="Gao L."/>
            <person name="Zheng W."/>
            <person name="Hao B."/>
            <person name="Liu S."/>
            <person name="Wang W."/>
            <person name="Yuan L."/>
            <person name="Cao M."/>
            <person name="McDermott J."/>
            <person name="Samudrala R."/>
            <person name="Wang J."/>
            <person name="Wong G.K."/>
            <person name="Yang H."/>
        </authorList>
    </citation>
    <scope>NUCLEOTIDE SEQUENCE [LARGE SCALE GENOMIC DNA]</scope>
    <source>
        <strain evidence="4">cv. 93-11</strain>
    </source>
</reference>
<dbReference type="Gene3D" id="2.40.10.10">
    <property type="entry name" value="Trypsin-like serine proteases"/>
    <property type="match status" value="2"/>
</dbReference>
<dbReference type="SUPFAM" id="SSF50494">
    <property type="entry name" value="Trypsin-like serine proteases"/>
    <property type="match status" value="1"/>
</dbReference>
<evidence type="ECO:0000256" key="2">
    <source>
        <dbReference type="SAM" id="Phobius"/>
    </source>
</evidence>
<name>B8ACJ5_ORYSI</name>
<dbReference type="SUPFAM" id="SSF50156">
    <property type="entry name" value="PDZ domain-like"/>
    <property type="match status" value="1"/>
</dbReference>
<dbReference type="InterPro" id="IPR043504">
    <property type="entry name" value="Peptidase_S1_PA_chymotrypsin"/>
</dbReference>
<dbReference type="Gramene" id="BGIOSGA003256-TA">
    <property type="protein sequence ID" value="BGIOSGA003256-PA"/>
    <property type="gene ID" value="BGIOSGA003256"/>
</dbReference>
<dbReference type="Proteomes" id="UP000007015">
    <property type="component" value="Chromosome 1"/>
</dbReference>
<keyword evidence="4" id="KW-1185">Reference proteome</keyword>
<dbReference type="STRING" id="39946.B8ACJ5"/>
<feature type="region of interest" description="Disordered" evidence="1">
    <location>
        <begin position="1"/>
        <end position="74"/>
    </location>
</feature>
<keyword evidence="2" id="KW-0472">Membrane</keyword>
<keyword evidence="2" id="KW-1133">Transmembrane helix</keyword>
<dbReference type="InterPro" id="IPR009003">
    <property type="entry name" value="Peptidase_S1_PA"/>
</dbReference>
<feature type="compositionally biased region" description="Low complexity" evidence="1">
    <location>
        <begin position="61"/>
        <end position="74"/>
    </location>
</feature>
<gene>
    <name evidence="3" type="ORF">OsI_01393</name>
</gene>
<dbReference type="Pfam" id="PF13365">
    <property type="entry name" value="Trypsin_2"/>
    <property type="match status" value="1"/>
</dbReference>
<dbReference type="HOGENOM" id="CLU_027834_0_0_1"/>
<dbReference type="EMBL" id="CM000126">
    <property type="protein sequence ID" value="EEC70404.1"/>
    <property type="molecule type" value="Genomic_DNA"/>
</dbReference>
<protein>
    <recommendedName>
        <fullName evidence="5">PDZ domain-containing protein</fullName>
    </recommendedName>
</protein>
<sequence length="653" mass="70599">MTLRTGEATPPPQAHAEEEPGRGKRRRVVARETRLQQEEEEEEEGASSEPETRPRPPPATPATAEEPAATAAGAEARAQLAINIRRMLAVEAERRGRIAERIGVQAEGPILTLEDTFCDIDDGSAKSQVARKVALGVSQSIVSLSSFAGRKRIRVCSGFVIRWNDSTSIGTILTSAALVRPPCGDDVRVEVFLPSGDISICQISMVDFHHNIALVEVTSNFKLQEAVILKYIIDKGDVALGRSYEGGLLMCSRGEISNRASIFECSELLVSSCEITMILLLKHTQSSHNSLLNNSGFIFADVSIIEQAGTGGPLVNYNGHVVGINFFEENQTPFLSMAIVFKCLEHHQIFGRIIRPWIGFWFTSIQMVPLSHLEHIYRKFSDVDNGLYISNVAEGSPADIAGICQGDILMKCGGKFLSTAPEFGAMLMDKCKETMEEYDQETNGDFSAKRITVEIVIKRENDGSTIEKTISAGLIEEFNYNRWPTPIPSYKLQLACSHAASRSSGWLAAAWDWDGWPAAACPWLEHWLAWDGWISSLVGFRGVLGSAATAFVTFFLGRLNSIAGRGALGSNVLAAATALALAFYYTWPSAATAKASAGAPRPPGVVTKPRAARAEAARSSTAWPSMAIGRPSPSSGGDTLSMGAEDGKGTAAW</sequence>
<dbReference type="Gene3D" id="2.30.42.10">
    <property type="match status" value="1"/>
</dbReference>
<feature type="transmembrane region" description="Helical" evidence="2">
    <location>
        <begin position="568"/>
        <end position="587"/>
    </location>
</feature>
<feature type="transmembrane region" description="Helical" evidence="2">
    <location>
        <begin position="533"/>
        <end position="556"/>
    </location>
</feature>
<dbReference type="PANTHER" id="PTHR47389">
    <property type="entry name" value="OS09G0436400 PROTEIN"/>
    <property type="match status" value="1"/>
</dbReference>
<evidence type="ECO:0000313" key="3">
    <source>
        <dbReference type="EMBL" id="EEC70404.1"/>
    </source>
</evidence>
<feature type="region of interest" description="Disordered" evidence="1">
    <location>
        <begin position="594"/>
        <end position="653"/>
    </location>
</feature>
<accession>B8ACJ5</accession>
<organism evidence="3 4">
    <name type="scientific">Oryza sativa subsp. indica</name>
    <name type="common">Rice</name>
    <dbReference type="NCBI Taxonomy" id="39946"/>
    <lineage>
        <taxon>Eukaryota</taxon>
        <taxon>Viridiplantae</taxon>
        <taxon>Streptophyta</taxon>
        <taxon>Embryophyta</taxon>
        <taxon>Tracheophyta</taxon>
        <taxon>Spermatophyta</taxon>
        <taxon>Magnoliopsida</taxon>
        <taxon>Liliopsida</taxon>
        <taxon>Poales</taxon>
        <taxon>Poaceae</taxon>
        <taxon>BOP clade</taxon>
        <taxon>Oryzoideae</taxon>
        <taxon>Oryzeae</taxon>
        <taxon>Oryzinae</taxon>
        <taxon>Oryza</taxon>
        <taxon>Oryza sativa</taxon>
    </lineage>
</organism>
<dbReference type="OMA" id="IIRPWIG"/>
<dbReference type="PANTHER" id="PTHR47389:SF2">
    <property type="entry name" value="OS01G0278600 PROTEIN"/>
    <property type="match status" value="1"/>
</dbReference>
<proteinExistence type="predicted"/>
<evidence type="ECO:0000313" key="4">
    <source>
        <dbReference type="Proteomes" id="UP000007015"/>
    </source>
</evidence>
<dbReference type="InterPro" id="IPR036034">
    <property type="entry name" value="PDZ_sf"/>
</dbReference>
<evidence type="ECO:0008006" key="5">
    <source>
        <dbReference type="Google" id="ProtNLM"/>
    </source>
</evidence>